<evidence type="ECO:0000313" key="2">
    <source>
        <dbReference type="EMBL" id="USR90888.1"/>
    </source>
</evidence>
<reference evidence="2" key="1">
    <citation type="submission" date="2022-06" db="EMBL/GenBank/DDBJ databases">
        <title>Genome sequence of Phormidium yuhuli AB48 isolated from an industrial photobioreactor environment.</title>
        <authorList>
            <person name="Qiu Y."/>
            <person name="Noonan A.J.C."/>
            <person name="Dofher K."/>
            <person name="Koch M."/>
            <person name="Kieft B."/>
            <person name="Lin X."/>
            <person name="Ziels R.M."/>
            <person name="Hallam S.J."/>
        </authorList>
    </citation>
    <scope>NUCLEOTIDE SEQUENCE</scope>
    <source>
        <strain evidence="2">AB48</strain>
    </source>
</reference>
<proteinExistence type="predicted"/>
<dbReference type="RefSeq" id="WP_252662912.1">
    <property type="nucleotide sequence ID" value="NZ_CP098611.1"/>
</dbReference>
<protein>
    <submittedName>
        <fullName evidence="2">Zf-TFIIB domain-containing protein</fullName>
    </submittedName>
</protein>
<name>A0ABY5ARW5_9CYAN</name>
<accession>A0ABY5ARW5</accession>
<feature type="compositionally biased region" description="Polar residues" evidence="1">
    <location>
        <begin position="1"/>
        <end position="11"/>
    </location>
</feature>
<feature type="region of interest" description="Disordered" evidence="1">
    <location>
        <begin position="1"/>
        <end position="29"/>
    </location>
</feature>
<dbReference type="Proteomes" id="UP001056708">
    <property type="component" value="Chromosome"/>
</dbReference>
<sequence length="190" mass="21505">MQSPKARQITLQERDLEPGLPAQHCPETGGVWIERDPYEQWCRDNPPEDLSPEDLSQRLANLDFSPAPEDSKAALCPHSGKILIRARVDAPQPFYIERSPETGGIWLDGGEWEVLKQLGLHNQLDRLFSADWKAQLREQTQVDRQRTATIDKLGEPLAQKVFELADELRQHPNGDFGVSYLTQVVINSQG</sequence>
<gene>
    <name evidence="2" type="ORF">NEA10_19025</name>
</gene>
<evidence type="ECO:0000313" key="3">
    <source>
        <dbReference type="Proteomes" id="UP001056708"/>
    </source>
</evidence>
<evidence type="ECO:0000256" key="1">
    <source>
        <dbReference type="SAM" id="MobiDB-lite"/>
    </source>
</evidence>
<organism evidence="2 3">
    <name type="scientific">Phormidium yuhuli AB48</name>
    <dbReference type="NCBI Taxonomy" id="2940671"/>
    <lineage>
        <taxon>Bacteria</taxon>
        <taxon>Bacillati</taxon>
        <taxon>Cyanobacteriota</taxon>
        <taxon>Cyanophyceae</taxon>
        <taxon>Oscillatoriophycideae</taxon>
        <taxon>Oscillatoriales</taxon>
        <taxon>Oscillatoriaceae</taxon>
        <taxon>Phormidium</taxon>
        <taxon>Phormidium yuhuli</taxon>
    </lineage>
</organism>
<dbReference type="EMBL" id="CP098611">
    <property type="protein sequence ID" value="USR90888.1"/>
    <property type="molecule type" value="Genomic_DNA"/>
</dbReference>
<keyword evidence="3" id="KW-1185">Reference proteome</keyword>